<evidence type="ECO:0000313" key="3">
    <source>
        <dbReference type="Proteomes" id="UP000478483"/>
    </source>
</evidence>
<dbReference type="InterPro" id="IPR059123">
    <property type="entry name" value="StrF_dom"/>
</dbReference>
<evidence type="ECO:0000259" key="1">
    <source>
        <dbReference type="Pfam" id="PF13712"/>
    </source>
</evidence>
<dbReference type="EMBL" id="WNAJ01000010">
    <property type="protein sequence ID" value="MTR85338.1"/>
    <property type="molecule type" value="Genomic_DNA"/>
</dbReference>
<feature type="domain" description="Streptomycin biosynthesis protein StrF" evidence="1">
    <location>
        <begin position="26"/>
        <end position="234"/>
    </location>
</feature>
<dbReference type="AlphaFoldDB" id="A0A6L6L4J5"/>
<dbReference type="Pfam" id="PF13712">
    <property type="entry name" value="Glyco_tranf_2_5"/>
    <property type="match status" value="1"/>
</dbReference>
<dbReference type="Gene3D" id="3.90.550.10">
    <property type="entry name" value="Spore Coat Polysaccharide Biosynthesis Protein SpsA, Chain A"/>
    <property type="match status" value="1"/>
</dbReference>
<protein>
    <recommendedName>
        <fullName evidence="1">Streptomycin biosynthesis protein StrF domain-containing protein</fullName>
    </recommendedName>
</protein>
<gene>
    <name evidence="2" type="ORF">GMD50_09740</name>
</gene>
<accession>A0A6L6L4J5</accession>
<name>A0A6L6L4J5_9FIRM</name>
<sequence length="243" mass="28119">MTGAQRICWYGQNSRQEGKVNDKKICFIMCVNDKLYEEECIRYIQKLNVPEGYEVEQLSIWDAPSMAAGYNEGMRQSDAKYKVYLHQDVFVVYQNFIYEFLKIFSQDSKIGMVGMVGSPVLPMEGVMWAGARIGALFTSNVKEAGPALIGEVRSPYEQVEAVDGLLIATQEDLPWRGDIFTGWDFYDISQSMEYRKAGYKVVVPQMEYPWCLHDDGFVNLETYFKWRDVFLKEYGDMLHETDK</sequence>
<proteinExistence type="predicted"/>
<dbReference type="SUPFAM" id="SSF53448">
    <property type="entry name" value="Nucleotide-diphospho-sugar transferases"/>
    <property type="match status" value="1"/>
</dbReference>
<reference evidence="2 3" key="1">
    <citation type="journal article" date="2019" name="Nat. Med.">
        <title>A library of human gut bacterial isolates paired with longitudinal multiomics data enables mechanistic microbiome research.</title>
        <authorList>
            <person name="Poyet M."/>
            <person name="Groussin M."/>
            <person name="Gibbons S.M."/>
            <person name="Avila-Pacheco J."/>
            <person name="Jiang X."/>
            <person name="Kearney S.M."/>
            <person name="Perrotta A.R."/>
            <person name="Berdy B."/>
            <person name="Zhao S."/>
            <person name="Lieberman T.D."/>
            <person name="Swanson P.K."/>
            <person name="Smith M."/>
            <person name="Roesemann S."/>
            <person name="Alexander J.E."/>
            <person name="Rich S.A."/>
            <person name="Livny J."/>
            <person name="Vlamakis H."/>
            <person name="Clish C."/>
            <person name="Bullock K."/>
            <person name="Deik A."/>
            <person name="Scott J."/>
            <person name="Pierce K.A."/>
            <person name="Xavier R.J."/>
            <person name="Alm E.J."/>
        </authorList>
    </citation>
    <scope>NUCLEOTIDE SEQUENCE [LARGE SCALE GENOMIC DNA]</scope>
    <source>
        <strain evidence="2 3">BIOML-A1</strain>
    </source>
</reference>
<organism evidence="2 3">
    <name type="scientific">Roseburia intestinalis</name>
    <dbReference type="NCBI Taxonomy" id="166486"/>
    <lineage>
        <taxon>Bacteria</taxon>
        <taxon>Bacillati</taxon>
        <taxon>Bacillota</taxon>
        <taxon>Clostridia</taxon>
        <taxon>Lachnospirales</taxon>
        <taxon>Lachnospiraceae</taxon>
        <taxon>Roseburia</taxon>
    </lineage>
</organism>
<dbReference type="Proteomes" id="UP000478483">
    <property type="component" value="Unassembled WGS sequence"/>
</dbReference>
<dbReference type="InterPro" id="IPR029044">
    <property type="entry name" value="Nucleotide-diphossugar_trans"/>
</dbReference>
<evidence type="ECO:0000313" key="2">
    <source>
        <dbReference type="EMBL" id="MTR85338.1"/>
    </source>
</evidence>
<comment type="caution">
    <text evidence="2">The sequence shown here is derived from an EMBL/GenBank/DDBJ whole genome shotgun (WGS) entry which is preliminary data.</text>
</comment>